<evidence type="ECO:0000313" key="3">
    <source>
        <dbReference type="EMBL" id="PTQ58376.1"/>
    </source>
</evidence>
<accession>A0A2T5GGD6</accession>
<comment type="caution">
    <text evidence="3">The sequence shown here is derived from an EMBL/GenBank/DDBJ whole genome shotgun (WGS) entry which is preliminary data.</text>
</comment>
<dbReference type="Pfam" id="PF00582">
    <property type="entry name" value="Usp"/>
    <property type="match status" value="1"/>
</dbReference>
<evidence type="ECO:0000313" key="4">
    <source>
        <dbReference type="Proteomes" id="UP000244189"/>
    </source>
</evidence>
<proteinExistence type="inferred from homology"/>
<dbReference type="Proteomes" id="UP000244189">
    <property type="component" value="Unassembled WGS sequence"/>
</dbReference>
<dbReference type="InterPro" id="IPR006016">
    <property type="entry name" value="UspA"/>
</dbReference>
<protein>
    <submittedName>
        <fullName evidence="3">Nucleotide-binding universal stress UspA family protein</fullName>
    </submittedName>
</protein>
<feature type="domain" description="UspA" evidence="2">
    <location>
        <begin position="150"/>
        <end position="268"/>
    </location>
</feature>
<dbReference type="SUPFAM" id="SSF52402">
    <property type="entry name" value="Adenine nucleotide alpha hydrolases-like"/>
    <property type="match status" value="2"/>
</dbReference>
<gene>
    <name evidence="3" type="ORF">C8J26_3674</name>
</gene>
<evidence type="ECO:0000259" key="2">
    <source>
        <dbReference type="Pfam" id="PF00582"/>
    </source>
</evidence>
<name>A0A2T5GGD6_9SPHN</name>
<dbReference type="InterPro" id="IPR006015">
    <property type="entry name" value="Universal_stress_UspA"/>
</dbReference>
<keyword evidence="4" id="KW-1185">Reference proteome</keyword>
<organism evidence="3 4">
    <name type="scientific">Sphingomonas aurantiaca</name>
    <dbReference type="NCBI Taxonomy" id="185949"/>
    <lineage>
        <taxon>Bacteria</taxon>
        <taxon>Pseudomonadati</taxon>
        <taxon>Pseudomonadota</taxon>
        <taxon>Alphaproteobacteria</taxon>
        <taxon>Sphingomonadales</taxon>
        <taxon>Sphingomonadaceae</taxon>
        <taxon>Sphingomonas</taxon>
    </lineage>
</organism>
<dbReference type="CDD" id="cd00293">
    <property type="entry name" value="USP-like"/>
    <property type="match status" value="1"/>
</dbReference>
<evidence type="ECO:0000256" key="1">
    <source>
        <dbReference type="ARBA" id="ARBA00008791"/>
    </source>
</evidence>
<sequence>MKSILLLIHDDEGQEARYQAALDVARAVEGHLACLDLTIVPEYIGDYSVPMTAGGLLLAEENAIEAAHASRMRTRIEREDVPFDWTSTTGFLSQTLEARSALIDLIVVSTDDADAFFPHMTHVIGDLLVHTGKPVLAVPPACRGITVHGRALVAWDGSQDAEAALCSALPLLQVAKSVTLFHVDNGATATGVGEAARYLARHGITSTIKNEPVGFERVGEALLREVAMARHDFVVMGGFGHARTIEAIFGGPTRTMLRECDVPMLLVHRR</sequence>
<comment type="similarity">
    <text evidence="1">Belongs to the universal stress protein A family.</text>
</comment>
<dbReference type="Gene3D" id="3.40.50.12370">
    <property type="match status" value="1"/>
</dbReference>
<reference evidence="3 4" key="1">
    <citation type="submission" date="2018-04" db="EMBL/GenBank/DDBJ databases">
        <title>Genomic Encyclopedia of Type Strains, Phase III (KMG-III): the genomes of soil and plant-associated and newly described type strains.</title>
        <authorList>
            <person name="Whitman W."/>
        </authorList>
    </citation>
    <scope>NUCLEOTIDE SEQUENCE [LARGE SCALE GENOMIC DNA]</scope>
    <source>
        <strain evidence="3 4">MA101b</strain>
    </source>
</reference>
<dbReference type="RefSeq" id="WP_107959578.1">
    <property type="nucleotide sequence ID" value="NZ_QAOG01000008.1"/>
</dbReference>
<dbReference type="PRINTS" id="PR01438">
    <property type="entry name" value="UNVRSLSTRESS"/>
</dbReference>
<dbReference type="EMBL" id="QAOG01000008">
    <property type="protein sequence ID" value="PTQ58376.1"/>
    <property type="molecule type" value="Genomic_DNA"/>
</dbReference>
<dbReference type="AlphaFoldDB" id="A0A2T5GGD6"/>